<reference evidence="1 2" key="1">
    <citation type="submission" date="2018-08" db="EMBL/GenBank/DDBJ databases">
        <title>Genome sequence of Methylocystis hirsuta CSC1, a methanotroph able to accumulate PHAs.</title>
        <authorList>
            <person name="Bordel S."/>
            <person name="Rodriguez E."/>
            <person name="Gancedo J."/>
            <person name="Munoz R."/>
        </authorList>
    </citation>
    <scope>NUCLEOTIDE SEQUENCE [LARGE SCALE GENOMIC DNA]</scope>
    <source>
        <strain evidence="1 2">CSC1</strain>
    </source>
</reference>
<comment type="caution">
    <text evidence="1">The sequence shown here is derived from an EMBL/GenBank/DDBJ whole genome shotgun (WGS) entry which is preliminary data.</text>
</comment>
<gene>
    <name evidence="1" type="ORF">D1O30_18975</name>
</gene>
<name>A0A3M9XUP5_9HYPH</name>
<sequence length="134" mass="15132">MYLEKEMIRLRQPVTRTLLLVLTACWISDASASECQRADASLAGHYYMRGVMEVGSELQLQANGEFEYMLGYGALDEYATGCWSREGQTVTLVVSKFEANAEDPMKFERLELEAKPGGKLVRRFDDGRTGTYSR</sequence>
<evidence type="ECO:0000313" key="1">
    <source>
        <dbReference type="EMBL" id="RNJ51366.1"/>
    </source>
</evidence>
<dbReference type="AlphaFoldDB" id="A0A3M9XUP5"/>
<keyword evidence="2" id="KW-1185">Reference proteome</keyword>
<dbReference type="Proteomes" id="UP000268623">
    <property type="component" value="Unassembled WGS sequence"/>
</dbReference>
<evidence type="ECO:0000313" key="2">
    <source>
        <dbReference type="Proteomes" id="UP000268623"/>
    </source>
</evidence>
<organism evidence="1 2">
    <name type="scientific">Methylocystis hirsuta</name>
    <dbReference type="NCBI Taxonomy" id="369798"/>
    <lineage>
        <taxon>Bacteria</taxon>
        <taxon>Pseudomonadati</taxon>
        <taxon>Pseudomonadota</taxon>
        <taxon>Alphaproteobacteria</taxon>
        <taxon>Hyphomicrobiales</taxon>
        <taxon>Methylocystaceae</taxon>
        <taxon>Methylocystis</taxon>
    </lineage>
</organism>
<proteinExistence type="predicted"/>
<protein>
    <submittedName>
        <fullName evidence="1">Uncharacterized protein</fullName>
    </submittedName>
</protein>
<dbReference type="EMBL" id="QWDD01000001">
    <property type="protein sequence ID" value="RNJ51366.1"/>
    <property type="molecule type" value="Genomic_DNA"/>
</dbReference>
<accession>A0A3M9XUP5</accession>